<feature type="compositionally biased region" description="Low complexity" evidence="1">
    <location>
        <begin position="122"/>
        <end position="137"/>
    </location>
</feature>
<keyword evidence="2" id="KW-0812">Transmembrane</keyword>
<evidence type="ECO:0000313" key="4">
    <source>
        <dbReference type="Proteomes" id="UP000260812"/>
    </source>
</evidence>
<keyword evidence="2" id="KW-0472">Membrane</keyword>
<sequence length="260" mass="27209">MPISGNGPGVRIVTVSFRRFLEINLISCFLTAAIRLITYRKGKKQMKKQDRKTKRIPGCLCAALLCAAVLAACGSSSQSGQENSSPSQATQESGAPSSRPGEVETPSAAESSGQSAADITESGNAPASGNASANTSADDTGKNGGQTEGQASDTDHALIELSGEIETIGTGSFVVNQIFNETLDDGSMIAYSSTKDKTLLDIEYNDQTVFTICSSSDGGITSTNTPGTQADLEVGRSLIMNGFWEGDTFHAQEITIYHFG</sequence>
<dbReference type="Proteomes" id="UP000260812">
    <property type="component" value="Unassembled WGS sequence"/>
</dbReference>
<evidence type="ECO:0000256" key="2">
    <source>
        <dbReference type="SAM" id="Phobius"/>
    </source>
</evidence>
<gene>
    <name evidence="3" type="ORF">DXC51_02620</name>
</gene>
<feature type="transmembrane region" description="Helical" evidence="2">
    <location>
        <begin position="59"/>
        <end position="77"/>
    </location>
</feature>
<accession>A0A3E3IAD5</accession>
<keyword evidence="2" id="KW-1133">Transmembrane helix</keyword>
<feature type="compositionally biased region" description="Low complexity" evidence="1">
    <location>
        <begin position="77"/>
        <end position="88"/>
    </location>
</feature>
<dbReference type="AlphaFoldDB" id="A0A3E3IAD5"/>
<protein>
    <submittedName>
        <fullName evidence="3">Uncharacterized protein</fullName>
    </submittedName>
</protein>
<evidence type="ECO:0000256" key="1">
    <source>
        <dbReference type="SAM" id="MobiDB-lite"/>
    </source>
</evidence>
<feature type="compositionally biased region" description="Polar residues" evidence="1">
    <location>
        <begin position="108"/>
        <end position="117"/>
    </location>
</feature>
<feature type="transmembrane region" description="Helical" evidence="2">
    <location>
        <begin position="20"/>
        <end position="38"/>
    </location>
</feature>
<reference evidence="3 4" key="1">
    <citation type="submission" date="2018-08" db="EMBL/GenBank/DDBJ databases">
        <title>A genome reference for cultivated species of the human gut microbiota.</title>
        <authorList>
            <person name="Zou Y."/>
            <person name="Xue W."/>
            <person name="Luo G."/>
        </authorList>
    </citation>
    <scope>NUCLEOTIDE SEQUENCE [LARGE SCALE GENOMIC DNA]</scope>
    <source>
        <strain evidence="3 4">TF05-5AC</strain>
    </source>
</reference>
<keyword evidence="4" id="KW-1185">Reference proteome</keyword>
<evidence type="ECO:0000313" key="3">
    <source>
        <dbReference type="EMBL" id="RGE63992.1"/>
    </source>
</evidence>
<proteinExistence type="predicted"/>
<name>A0A3E3IAD5_9FIRM</name>
<dbReference type="EMBL" id="QVLV01000002">
    <property type="protein sequence ID" value="RGE63992.1"/>
    <property type="molecule type" value="Genomic_DNA"/>
</dbReference>
<organism evidence="3 4">
    <name type="scientific">Eisenbergiella massiliensis</name>
    <dbReference type="NCBI Taxonomy" id="1720294"/>
    <lineage>
        <taxon>Bacteria</taxon>
        <taxon>Bacillati</taxon>
        <taxon>Bacillota</taxon>
        <taxon>Clostridia</taxon>
        <taxon>Lachnospirales</taxon>
        <taxon>Lachnospiraceae</taxon>
        <taxon>Eisenbergiella</taxon>
    </lineage>
</organism>
<comment type="caution">
    <text evidence="3">The sequence shown here is derived from an EMBL/GenBank/DDBJ whole genome shotgun (WGS) entry which is preliminary data.</text>
</comment>
<feature type="region of interest" description="Disordered" evidence="1">
    <location>
        <begin position="77"/>
        <end position="151"/>
    </location>
</feature>